<keyword evidence="1" id="KW-1133">Transmembrane helix</keyword>
<evidence type="ECO:0000256" key="1">
    <source>
        <dbReference type="SAM" id="Phobius"/>
    </source>
</evidence>
<evidence type="ECO:0000313" key="3">
    <source>
        <dbReference type="Proteomes" id="UP001500063"/>
    </source>
</evidence>
<name>A0ABN0Y2B9_9ACTN</name>
<dbReference type="EMBL" id="BAAABW010000042">
    <property type="protein sequence ID" value="GAA0380776.1"/>
    <property type="molecule type" value="Genomic_DNA"/>
</dbReference>
<keyword evidence="1" id="KW-0472">Membrane</keyword>
<keyword evidence="3" id="KW-1185">Reference proteome</keyword>
<feature type="transmembrane region" description="Helical" evidence="1">
    <location>
        <begin position="31"/>
        <end position="48"/>
    </location>
</feature>
<gene>
    <name evidence="2" type="ORF">GCM10010319_69030</name>
</gene>
<dbReference type="Proteomes" id="UP001500063">
    <property type="component" value="Unassembled WGS sequence"/>
</dbReference>
<keyword evidence="1" id="KW-0812">Transmembrane</keyword>
<sequence>MNPWLLAAIIAAVVIVVVVKRLTGEPVNAKELFITPAILAGIGILSLVKNTDLTGTDLTWVITGAVLGAALGALRGATVQLSDKGGVLWQRYTGRTFLTLIGTLAVTAGFNILAAKMGMHENARPLQLSIGVSFLGESLMVGYRGMASGIPFAPARTR</sequence>
<protein>
    <recommendedName>
        <fullName evidence="4">DUF1453 domain-containing protein</fullName>
    </recommendedName>
</protein>
<organism evidence="2 3">
    <name type="scientific">Streptomyces blastmyceticus</name>
    <dbReference type="NCBI Taxonomy" id="68180"/>
    <lineage>
        <taxon>Bacteria</taxon>
        <taxon>Bacillati</taxon>
        <taxon>Actinomycetota</taxon>
        <taxon>Actinomycetes</taxon>
        <taxon>Kitasatosporales</taxon>
        <taxon>Streptomycetaceae</taxon>
        <taxon>Streptomyces</taxon>
    </lineage>
</organism>
<proteinExistence type="predicted"/>
<reference evidence="2 3" key="1">
    <citation type="journal article" date="2019" name="Int. J. Syst. Evol. Microbiol.">
        <title>The Global Catalogue of Microorganisms (GCM) 10K type strain sequencing project: providing services to taxonomists for standard genome sequencing and annotation.</title>
        <authorList>
            <consortium name="The Broad Institute Genomics Platform"/>
            <consortium name="The Broad Institute Genome Sequencing Center for Infectious Disease"/>
            <person name="Wu L."/>
            <person name="Ma J."/>
        </authorList>
    </citation>
    <scope>NUCLEOTIDE SEQUENCE [LARGE SCALE GENOMIC DNA]</scope>
    <source>
        <strain evidence="2 3">JCM 4565</strain>
    </source>
</reference>
<accession>A0ABN0Y2B9</accession>
<evidence type="ECO:0008006" key="4">
    <source>
        <dbReference type="Google" id="ProtNLM"/>
    </source>
</evidence>
<feature type="transmembrane region" description="Helical" evidence="1">
    <location>
        <begin position="97"/>
        <end position="115"/>
    </location>
</feature>
<comment type="caution">
    <text evidence="2">The sequence shown here is derived from an EMBL/GenBank/DDBJ whole genome shotgun (WGS) entry which is preliminary data.</text>
</comment>
<dbReference type="RefSeq" id="WP_344124309.1">
    <property type="nucleotide sequence ID" value="NZ_BAAABW010000042.1"/>
</dbReference>
<evidence type="ECO:0000313" key="2">
    <source>
        <dbReference type="EMBL" id="GAA0380776.1"/>
    </source>
</evidence>
<feature type="transmembrane region" description="Helical" evidence="1">
    <location>
        <begin position="60"/>
        <end position="77"/>
    </location>
</feature>